<proteinExistence type="predicted"/>
<dbReference type="KEGG" id="mmaz:MmTuc01_2839"/>
<reference evidence="2 3" key="1">
    <citation type="journal article" date="2013" name="Genome Announc.">
        <title>Complete Genome of a Methanosarcina mazei Strain Isolated from Sediment Samples from an Amazonian Flooded Area.</title>
        <authorList>
            <person name="Assis das Gracas D."/>
            <person name="Thiago Juca Ramos R."/>
            <person name="Vieira Araujo A.C."/>
            <person name="Zahlouth R."/>
            <person name="Ribeiro Carneiro A."/>
            <person name="Souza Lopes T."/>
            <person name="Azevedo Barauna R."/>
            <person name="Azevedo V."/>
            <person name="Cruz Schneider M.P."/>
            <person name="Pellizari V.H."/>
            <person name="Silva A."/>
        </authorList>
    </citation>
    <scope>NUCLEOTIDE SEQUENCE [LARGE SCALE GENOMIC DNA]</scope>
    <source>
        <strain evidence="2 3">Tuc01</strain>
    </source>
</reference>
<protein>
    <submittedName>
        <fullName evidence="2">Uncharacterized protein</fullName>
    </submittedName>
</protein>
<evidence type="ECO:0000313" key="2">
    <source>
        <dbReference type="EMBL" id="AGF98119.1"/>
    </source>
</evidence>
<keyword evidence="1" id="KW-1133">Transmembrane helix</keyword>
<sequence>MQGFFSNLFPAVYCFSSSILSLLFSVHSFSLRFSKIIFLCPIFGNQDYMYIFIVKSLFLLKI</sequence>
<keyword evidence="1" id="KW-0812">Transmembrane</keyword>
<feature type="transmembrane region" description="Helical" evidence="1">
    <location>
        <begin position="36"/>
        <end position="60"/>
    </location>
</feature>
<evidence type="ECO:0000313" key="3">
    <source>
        <dbReference type="Proteomes" id="UP000011718"/>
    </source>
</evidence>
<dbReference type="AlphaFoldDB" id="M1QM59"/>
<feature type="transmembrane region" description="Helical" evidence="1">
    <location>
        <begin position="12"/>
        <end position="30"/>
    </location>
</feature>
<accession>M1QM59</accession>
<dbReference type="HOGENOM" id="CLU_2893274_0_0_2"/>
<dbReference type="BioCyc" id="MMAZ1236903:G139K-2704-MONOMER"/>
<dbReference type="Proteomes" id="UP000011718">
    <property type="component" value="Chromosome"/>
</dbReference>
<evidence type="ECO:0000256" key="1">
    <source>
        <dbReference type="SAM" id="Phobius"/>
    </source>
</evidence>
<organism evidence="2 3">
    <name type="scientific">Methanosarcina mazei Tuc01</name>
    <dbReference type="NCBI Taxonomy" id="1236903"/>
    <lineage>
        <taxon>Archaea</taxon>
        <taxon>Methanobacteriati</taxon>
        <taxon>Methanobacteriota</taxon>
        <taxon>Stenosarchaea group</taxon>
        <taxon>Methanomicrobia</taxon>
        <taxon>Methanosarcinales</taxon>
        <taxon>Methanosarcinaceae</taxon>
        <taxon>Methanosarcina</taxon>
    </lineage>
</organism>
<gene>
    <name evidence="2" type="ORF">MmTuc01_2839</name>
</gene>
<name>M1QM59_METMZ</name>
<dbReference type="EMBL" id="CP004144">
    <property type="protein sequence ID" value="AGF98119.1"/>
    <property type="molecule type" value="Genomic_DNA"/>
</dbReference>
<keyword evidence="1" id="KW-0472">Membrane</keyword>